<feature type="region of interest" description="Disordered" evidence="1">
    <location>
        <begin position="35"/>
        <end position="88"/>
    </location>
</feature>
<dbReference type="RefSeq" id="XP_056075590.1">
    <property type="nucleotide sequence ID" value="XM_056212117.1"/>
</dbReference>
<dbReference type="AlphaFoldDB" id="A0A9W9CEG7"/>
<sequence length="88" mass="9877">MSEAKSSPVNTLTTFLALYLTTLFSLDTWTAARNSPYREPSATSFYRPANRPSEYQAGMHGQGRRGTGGSGGGRREEGYRPRWICERR</sequence>
<feature type="compositionally biased region" description="Gly residues" evidence="1">
    <location>
        <begin position="60"/>
        <end position="72"/>
    </location>
</feature>
<comment type="caution">
    <text evidence="2">The sequence shown here is derived from an EMBL/GenBank/DDBJ whole genome shotgun (WGS) entry which is preliminary data.</text>
</comment>
<reference evidence="2" key="1">
    <citation type="submission" date="2022-10" db="EMBL/GenBank/DDBJ databases">
        <title>Tapping the CABI collections for fungal endophytes: first genome assemblies for Collariella, Neodidymelliopsis, Ascochyta clinopodiicola, Didymella pomorum, Didymosphaeria variabile, Neocosmospora piperis and Neocucurbitaria cava.</title>
        <authorList>
            <person name="Hill R."/>
        </authorList>
    </citation>
    <scope>NUCLEOTIDE SEQUENCE</scope>
    <source>
        <strain evidence="2">IMI 356815</strain>
    </source>
</reference>
<dbReference type="OrthoDB" id="2121326at2759"/>
<dbReference type="Proteomes" id="UP001140513">
    <property type="component" value="Unassembled WGS sequence"/>
</dbReference>
<keyword evidence="3" id="KW-1185">Reference proteome</keyword>
<dbReference type="GeneID" id="80906845"/>
<dbReference type="EMBL" id="JAPEUX010000002">
    <property type="protein sequence ID" value="KAJ4358731.1"/>
    <property type="molecule type" value="Genomic_DNA"/>
</dbReference>
<name>A0A9W9CEG7_9PLEO</name>
<feature type="compositionally biased region" description="Basic and acidic residues" evidence="1">
    <location>
        <begin position="73"/>
        <end position="88"/>
    </location>
</feature>
<evidence type="ECO:0000313" key="3">
    <source>
        <dbReference type="Proteomes" id="UP001140513"/>
    </source>
</evidence>
<accession>A0A9W9CEG7</accession>
<proteinExistence type="predicted"/>
<evidence type="ECO:0000256" key="1">
    <source>
        <dbReference type="SAM" id="MobiDB-lite"/>
    </source>
</evidence>
<evidence type="ECO:0000313" key="2">
    <source>
        <dbReference type="EMBL" id="KAJ4358731.1"/>
    </source>
</evidence>
<gene>
    <name evidence="2" type="ORF">N0V89_003315</name>
</gene>
<protein>
    <submittedName>
        <fullName evidence="2">Uncharacterized protein</fullName>
    </submittedName>
</protein>
<organism evidence="2 3">
    <name type="scientific">Didymosphaeria variabile</name>
    <dbReference type="NCBI Taxonomy" id="1932322"/>
    <lineage>
        <taxon>Eukaryota</taxon>
        <taxon>Fungi</taxon>
        <taxon>Dikarya</taxon>
        <taxon>Ascomycota</taxon>
        <taxon>Pezizomycotina</taxon>
        <taxon>Dothideomycetes</taxon>
        <taxon>Pleosporomycetidae</taxon>
        <taxon>Pleosporales</taxon>
        <taxon>Massarineae</taxon>
        <taxon>Didymosphaeriaceae</taxon>
        <taxon>Didymosphaeria</taxon>
    </lineage>
</organism>